<dbReference type="InterPro" id="IPR029016">
    <property type="entry name" value="GAF-like_dom_sf"/>
</dbReference>
<dbReference type="Pfam" id="PF02518">
    <property type="entry name" value="HATPase_c"/>
    <property type="match status" value="1"/>
</dbReference>
<dbReference type="InterPro" id="IPR003594">
    <property type="entry name" value="HATPase_dom"/>
</dbReference>
<comment type="catalytic activity">
    <reaction evidence="1">
        <text>ATP + protein L-histidine = ADP + protein N-phospho-L-histidine.</text>
        <dbReference type="EC" id="2.7.13.3"/>
    </reaction>
</comment>
<feature type="compositionally biased region" description="Polar residues" evidence="7">
    <location>
        <begin position="320"/>
        <end position="344"/>
    </location>
</feature>
<dbReference type="InterPro" id="IPR003018">
    <property type="entry name" value="GAF"/>
</dbReference>
<dbReference type="Gene3D" id="3.30.450.40">
    <property type="match status" value="1"/>
</dbReference>
<dbReference type="OrthoDB" id="303614at2759"/>
<dbReference type="SMART" id="SM00388">
    <property type="entry name" value="HisKA"/>
    <property type="match status" value="1"/>
</dbReference>
<feature type="domain" description="Response regulatory" evidence="9">
    <location>
        <begin position="1210"/>
        <end position="1377"/>
    </location>
</feature>
<sequence>MPSLEALRAREVYRYYQPYPQSPSLKLSPAIDQENISSSSSAPVTASSEFDISLTNPANQDLRSFSDTALTAFAQLIAIRLACQRAVVSLIDSEREYFLADSTTPPQSLPNDEWVPQNTWSSSRDGVLRAQSLCERTLQLGIEGNGDKHRSSSIPMVFISDLHQDDHLCHLDCVKGAPNWGFYCGVPLVNKNGVTIGCVYVVDEMPKTTQFTKEQILFLQTMTLTIMDYLENNRAKEDMIIVTRMSQALHAFIEGNGSMDGDWEILKRYNLPLGAGVDFKWESNKDEGSTGESHHYKNPVVYDLPNDEFDPTRSPGMSPLQHTSSFNGAKGYNNSPWGSSSEIPHSQEAEKARGGTNREYSGDSFSDLLHGTFSRASNLVREGMKLDGAVFFDAPFRFYHGRNTLEADLRGLDVRSTESSSEDEDLEPRTLARPGPRPYVSSSYRGSYTSTDSDHDRKDRGDTRSMTSNSSTNADAKSDILGFSTRHSSSWKDKDTSPPKTFSAIDQSLLTALVRRYPQGSLFRFDEDGPVIPDESQLVRGSQATILPPVMEEIRLRREKRIAAELKRLLAAFPGSRQIFFVPLYDPTSGCFIGSFAWSTSATRSFTEGNHLSYLVAFGHSVMSEVSRLNTLSADHAKGDFISNVSHELRSPLHGILASVEFLADTTLDGFQRNLVETVDICGRTLLDTIEHVLDFSKIKKFGQDTMQPMGSVSDLDISAIIEEVIQGVFAGFEFNGLSSQGLADMTKSHKGILSPGGGQEAIRASNRLPPDGTNQNLTVILDIDYKERWRFPTVPGTWRRLTMNVFGNALKYTPSGFIKIKLESKTMPSATSGSNTNGEGKTMVTLTLSDSGQGMSSDFMKTKLFMPFSQEDVTAPGTGLGMSIVKQIVDLSGGTIDVRSELRKGTEIKLSLPLDNCQSAPESDLNQPEEPIEVVRRRGSGRTVMIKGFHPGPHCTKIQRGALSSLKASIEQYVTKWFKLAIVAASSHPDIIICDESAFQQSSIADLKFRILIILCSNGAQRHIYSSQLDTGKTLEFVSTPAGPHRLARALLNCFDAEIAASLQPLAADSTNPGFLKIGVDEARGPVVPANLADNIVVDPDVGRALRLIGKLPTSIGFSPTTSLKKISSGSALSRTPSVSLETPHIGKTATESSLSSTENALPGQPLSTEGNIGSSKEKVVGARPSGRVPKMLLVEVRLVLYNFPCLLAKANPKDNPINMMLLETYMKKNKWELEKASNGLLAVEAFERRKEGFDVIFMDVSMPIMSGYESTRLIRQIEHTRRQAFESQQQILTPSSSSFHFNTTRPPMRSQTSTQSIDLHLSTPELQRNPPALIIALTGFSSQKDQEMAFQAGVDVFMTKPVRFREVGGILEGWARSFEVWRENEGMEEGSRTPKG</sequence>
<dbReference type="Gene3D" id="3.40.50.2300">
    <property type="match status" value="1"/>
</dbReference>
<evidence type="ECO:0000256" key="3">
    <source>
        <dbReference type="ARBA" id="ARBA00022553"/>
    </source>
</evidence>
<evidence type="ECO:0000256" key="2">
    <source>
        <dbReference type="ARBA" id="ARBA00012438"/>
    </source>
</evidence>
<dbReference type="InterPro" id="IPR004358">
    <property type="entry name" value="Sig_transdc_His_kin-like_C"/>
</dbReference>
<dbReference type="EC" id="2.7.13.3" evidence="2"/>
<evidence type="ECO:0000256" key="6">
    <source>
        <dbReference type="PROSITE-ProRule" id="PRU00169"/>
    </source>
</evidence>
<evidence type="ECO:0000313" key="11">
    <source>
        <dbReference type="Proteomes" id="UP000696280"/>
    </source>
</evidence>
<feature type="modified residue" description="4-aspartylphosphate" evidence="6">
    <location>
        <position position="1261"/>
    </location>
</feature>
<dbReference type="GO" id="GO:0000155">
    <property type="term" value="F:phosphorelay sensor kinase activity"/>
    <property type="evidence" value="ECO:0007669"/>
    <property type="project" value="InterPro"/>
</dbReference>
<name>A0A9N9KR14_9HELO</name>
<dbReference type="PANTHER" id="PTHR43047:SF72">
    <property type="entry name" value="OSMOSENSING HISTIDINE PROTEIN KINASE SLN1"/>
    <property type="match status" value="1"/>
</dbReference>
<dbReference type="PROSITE" id="PS50109">
    <property type="entry name" value="HIS_KIN"/>
    <property type="match status" value="1"/>
</dbReference>
<feature type="compositionally biased region" description="Polar residues" evidence="7">
    <location>
        <begin position="464"/>
        <end position="475"/>
    </location>
</feature>
<dbReference type="Gene3D" id="3.30.565.10">
    <property type="entry name" value="Histidine kinase-like ATPase, C-terminal domain"/>
    <property type="match status" value="1"/>
</dbReference>
<feature type="compositionally biased region" description="Basic and acidic residues" evidence="7">
    <location>
        <begin position="452"/>
        <end position="463"/>
    </location>
</feature>
<dbReference type="InterPro" id="IPR036890">
    <property type="entry name" value="HATPase_C_sf"/>
</dbReference>
<feature type="region of interest" description="Disordered" evidence="7">
    <location>
        <begin position="284"/>
        <end position="363"/>
    </location>
</feature>
<reference evidence="10" key="1">
    <citation type="submission" date="2021-07" db="EMBL/GenBank/DDBJ databases">
        <authorList>
            <person name="Durling M."/>
        </authorList>
    </citation>
    <scope>NUCLEOTIDE SEQUENCE</scope>
</reference>
<dbReference type="SUPFAM" id="SSF55874">
    <property type="entry name" value="ATPase domain of HSP90 chaperone/DNA topoisomerase II/histidine kinase"/>
    <property type="match status" value="1"/>
</dbReference>
<dbReference type="Pfam" id="PF00512">
    <property type="entry name" value="HisKA"/>
    <property type="match status" value="1"/>
</dbReference>
<dbReference type="PROSITE" id="PS50110">
    <property type="entry name" value="RESPONSE_REGULATORY"/>
    <property type="match status" value="1"/>
</dbReference>
<dbReference type="GO" id="GO:0009927">
    <property type="term" value="F:histidine phosphotransfer kinase activity"/>
    <property type="evidence" value="ECO:0007669"/>
    <property type="project" value="TreeGrafter"/>
</dbReference>
<dbReference type="InterPro" id="IPR036097">
    <property type="entry name" value="HisK_dim/P_sf"/>
</dbReference>
<keyword evidence="11" id="KW-1185">Reference proteome</keyword>
<proteinExistence type="predicted"/>
<dbReference type="Pfam" id="PF01590">
    <property type="entry name" value="GAF"/>
    <property type="match status" value="1"/>
</dbReference>
<dbReference type="Proteomes" id="UP000696280">
    <property type="component" value="Unassembled WGS sequence"/>
</dbReference>
<gene>
    <name evidence="10" type="ORF">HYFRA_00007457</name>
</gene>
<keyword evidence="4" id="KW-0808">Transferase</keyword>
<accession>A0A9N9KR14</accession>
<organism evidence="10 11">
    <name type="scientific">Hymenoscyphus fraxineus</name>
    <dbReference type="NCBI Taxonomy" id="746836"/>
    <lineage>
        <taxon>Eukaryota</taxon>
        <taxon>Fungi</taxon>
        <taxon>Dikarya</taxon>
        <taxon>Ascomycota</taxon>
        <taxon>Pezizomycotina</taxon>
        <taxon>Leotiomycetes</taxon>
        <taxon>Helotiales</taxon>
        <taxon>Helotiaceae</taxon>
        <taxon>Hymenoscyphus</taxon>
    </lineage>
</organism>
<evidence type="ECO:0000313" key="10">
    <source>
        <dbReference type="EMBL" id="CAG8951541.1"/>
    </source>
</evidence>
<dbReference type="SUPFAM" id="SSF55781">
    <property type="entry name" value="GAF domain-like"/>
    <property type="match status" value="1"/>
</dbReference>
<evidence type="ECO:0000256" key="5">
    <source>
        <dbReference type="ARBA" id="ARBA00022777"/>
    </source>
</evidence>
<evidence type="ECO:0000256" key="7">
    <source>
        <dbReference type="SAM" id="MobiDB-lite"/>
    </source>
</evidence>
<dbReference type="SUPFAM" id="SSF52172">
    <property type="entry name" value="CheY-like"/>
    <property type="match status" value="1"/>
</dbReference>
<dbReference type="EMBL" id="CAJVRL010000043">
    <property type="protein sequence ID" value="CAG8951541.1"/>
    <property type="molecule type" value="Genomic_DNA"/>
</dbReference>
<comment type="caution">
    <text evidence="10">The sequence shown here is derived from an EMBL/GenBank/DDBJ whole genome shotgun (WGS) entry which is preliminary data.</text>
</comment>
<feature type="compositionally biased region" description="Polar residues" evidence="7">
    <location>
        <begin position="440"/>
        <end position="451"/>
    </location>
</feature>
<keyword evidence="5" id="KW-0418">Kinase</keyword>
<dbReference type="SUPFAM" id="SSF47384">
    <property type="entry name" value="Homodimeric domain of signal transducing histidine kinase"/>
    <property type="match status" value="1"/>
</dbReference>
<keyword evidence="3 6" id="KW-0597">Phosphoprotein</keyword>
<evidence type="ECO:0000256" key="4">
    <source>
        <dbReference type="ARBA" id="ARBA00022679"/>
    </source>
</evidence>
<feature type="domain" description="Histidine kinase" evidence="8">
    <location>
        <begin position="644"/>
        <end position="917"/>
    </location>
</feature>
<dbReference type="PRINTS" id="PR00344">
    <property type="entry name" value="BCTRLSENSOR"/>
</dbReference>
<dbReference type="Pfam" id="PF00072">
    <property type="entry name" value="Response_reg"/>
    <property type="match status" value="1"/>
</dbReference>
<feature type="region of interest" description="Disordered" evidence="7">
    <location>
        <begin position="1135"/>
        <end position="1182"/>
    </location>
</feature>
<dbReference type="InterPro" id="IPR001789">
    <property type="entry name" value="Sig_transdc_resp-reg_receiver"/>
</dbReference>
<dbReference type="SMART" id="SM00448">
    <property type="entry name" value="REC"/>
    <property type="match status" value="1"/>
</dbReference>
<protein>
    <recommendedName>
        <fullName evidence="2">histidine kinase</fullName>
        <ecNumber evidence="2">2.7.13.3</ecNumber>
    </recommendedName>
</protein>
<feature type="region of interest" description="Disordered" evidence="7">
    <location>
        <begin position="414"/>
        <end position="479"/>
    </location>
</feature>
<dbReference type="InterPro" id="IPR003661">
    <property type="entry name" value="HisK_dim/P_dom"/>
</dbReference>
<feature type="compositionally biased region" description="Polar residues" evidence="7">
    <location>
        <begin position="1151"/>
        <end position="1176"/>
    </location>
</feature>
<dbReference type="CDD" id="cd17546">
    <property type="entry name" value="REC_hyHK_CKI1_RcsC-like"/>
    <property type="match status" value="1"/>
</dbReference>
<dbReference type="InterPro" id="IPR011006">
    <property type="entry name" value="CheY-like_superfamily"/>
</dbReference>
<dbReference type="CDD" id="cd00082">
    <property type="entry name" value="HisKA"/>
    <property type="match status" value="1"/>
</dbReference>
<evidence type="ECO:0000256" key="1">
    <source>
        <dbReference type="ARBA" id="ARBA00000085"/>
    </source>
</evidence>
<dbReference type="PANTHER" id="PTHR43047">
    <property type="entry name" value="TWO-COMPONENT HISTIDINE PROTEIN KINASE"/>
    <property type="match status" value="1"/>
</dbReference>
<dbReference type="Gene3D" id="1.10.287.130">
    <property type="match status" value="1"/>
</dbReference>
<evidence type="ECO:0000259" key="8">
    <source>
        <dbReference type="PROSITE" id="PS50109"/>
    </source>
</evidence>
<dbReference type="GO" id="GO:0005886">
    <property type="term" value="C:plasma membrane"/>
    <property type="evidence" value="ECO:0007669"/>
    <property type="project" value="TreeGrafter"/>
</dbReference>
<evidence type="ECO:0000259" key="9">
    <source>
        <dbReference type="PROSITE" id="PS50110"/>
    </source>
</evidence>
<dbReference type="SMART" id="SM00387">
    <property type="entry name" value="HATPase_c"/>
    <property type="match status" value="1"/>
</dbReference>
<feature type="compositionally biased region" description="Basic and acidic residues" evidence="7">
    <location>
        <begin position="284"/>
        <end position="295"/>
    </location>
</feature>
<dbReference type="FunFam" id="1.10.287.130:FF:000023">
    <property type="entry name" value="Sensor histidine kinase/response regulator, putative"/>
    <property type="match status" value="1"/>
</dbReference>
<dbReference type="InterPro" id="IPR005467">
    <property type="entry name" value="His_kinase_dom"/>
</dbReference>